<dbReference type="RefSeq" id="WP_284326943.1">
    <property type="nucleotide sequence ID" value="NZ_BSPP01000021.1"/>
</dbReference>
<reference evidence="2 3" key="1">
    <citation type="journal article" date="2014" name="Int. J. Syst. Evol. Microbiol.">
        <title>Complete genome sequence of Corynebacterium casei LMG S-19264T (=DSM 44701T), isolated from a smear-ripened cheese.</title>
        <authorList>
            <consortium name="US DOE Joint Genome Institute (JGI-PGF)"/>
            <person name="Walter F."/>
            <person name="Albersmeier A."/>
            <person name="Kalinowski J."/>
            <person name="Ruckert C."/>
        </authorList>
    </citation>
    <scope>NUCLEOTIDE SEQUENCE [LARGE SCALE GENOMIC DNA]</scope>
    <source>
        <strain evidence="2 3">NBRC 111766</strain>
    </source>
</reference>
<evidence type="ECO:0000256" key="1">
    <source>
        <dbReference type="SAM" id="MobiDB-lite"/>
    </source>
</evidence>
<dbReference type="EMBL" id="BSPP01000021">
    <property type="protein sequence ID" value="GLS88867.1"/>
    <property type="molecule type" value="Genomic_DNA"/>
</dbReference>
<sequence length="119" mass="12508">MALLTRTLLLLTLLALLPLGSFAHKFGTVAPASRLIAVQMDWPASADALQAPIRKTYAAVIARCKGPAIPGSPCNPALAVWPTEVSLAFISPATRLRPSTWPQSVGQIPPLAHGPPRLG</sequence>
<evidence type="ECO:0000313" key="2">
    <source>
        <dbReference type="EMBL" id="GLS88867.1"/>
    </source>
</evidence>
<name>A0AA37TWD3_9RHOB</name>
<gene>
    <name evidence="2" type="ORF">GCM10010873_38410</name>
</gene>
<organism evidence="2 3">
    <name type="scientific">Cypionkella aquatica</name>
    <dbReference type="NCBI Taxonomy" id="1756042"/>
    <lineage>
        <taxon>Bacteria</taxon>
        <taxon>Pseudomonadati</taxon>
        <taxon>Pseudomonadota</taxon>
        <taxon>Alphaproteobacteria</taxon>
        <taxon>Rhodobacterales</taxon>
        <taxon>Paracoccaceae</taxon>
        <taxon>Cypionkella</taxon>
    </lineage>
</organism>
<feature type="region of interest" description="Disordered" evidence="1">
    <location>
        <begin position="97"/>
        <end position="119"/>
    </location>
</feature>
<accession>A0AA37TWD3</accession>
<dbReference type="Proteomes" id="UP001157355">
    <property type="component" value="Unassembled WGS sequence"/>
</dbReference>
<comment type="caution">
    <text evidence="2">The sequence shown here is derived from an EMBL/GenBank/DDBJ whole genome shotgun (WGS) entry which is preliminary data.</text>
</comment>
<protein>
    <submittedName>
        <fullName evidence="2">Uncharacterized protein</fullName>
    </submittedName>
</protein>
<proteinExistence type="predicted"/>
<keyword evidence="3" id="KW-1185">Reference proteome</keyword>
<dbReference type="AlphaFoldDB" id="A0AA37TWD3"/>
<evidence type="ECO:0000313" key="3">
    <source>
        <dbReference type="Proteomes" id="UP001157355"/>
    </source>
</evidence>